<protein>
    <submittedName>
        <fullName evidence="2">Uncharacterized protein</fullName>
    </submittedName>
</protein>
<keyword evidence="1" id="KW-0472">Membrane</keyword>
<dbReference type="Proteomes" id="UP001575105">
    <property type="component" value="Unassembled WGS sequence"/>
</dbReference>
<gene>
    <name evidence="2" type="ORF">ACERK3_01185</name>
</gene>
<evidence type="ECO:0000256" key="1">
    <source>
        <dbReference type="SAM" id="Phobius"/>
    </source>
</evidence>
<dbReference type="RefSeq" id="WP_425343821.1">
    <property type="nucleotide sequence ID" value="NZ_JBGUBD010000001.1"/>
</dbReference>
<organism evidence="2 3">
    <name type="scientific">Natronomicrosphaera hydrolytica</name>
    <dbReference type="NCBI Taxonomy" id="3242702"/>
    <lineage>
        <taxon>Bacteria</taxon>
        <taxon>Pseudomonadati</taxon>
        <taxon>Planctomycetota</taxon>
        <taxon>Phycisphaerae</taxon>
        <taxon>Phycisphaerales</taxon>
        <taxon>Phycisphaeraceae</taxon>
        <taxon>Natronomicrosphaera</taxon>
    </lineage>
</organism>
<accession>A0ABV4TZX0</accession>
<dbReference type="EMBL" id="JBGUBD010000001">
    <property type="protein sequence ID" value="MFA9476896.1"/>
    <property type="molecule type" value="Genomic_DNA"/>
</dbReference>
<evidence type="ECO:0000313" key="3">
    <source>
        <dbReference type="Proteomes" id="UP001575105"/>
    </source>
</evidence>
<name>A0ABV4TZX0_9BACT</name>
<proteinExistence type="predicted"/>
<comment type="caution">
    <text evidence="2">The sequence shown here is derived from an EMBL/GenBank/DDBJ whole genome shotgun (WGS) entry which is preliminary data.</text>
</comment>
<keyword evidence="1" id="KW-1133">Transmembrane helix</keyword>
<keyword evidence="3" id="KW-1185">Reference proteome</keyword>
<evidence type="ECO:0000313" key="2">
    <source>
        <dbReference type="EMBL" id="MFA9476896.1"/>
    </source>
</evidence>
<keyword evidence="1" id="KW-0812">Transmembrane</keyword>
<reference evidence="2 3" key="1">
    <citation type="submission" date="2024-08" db="EMBL/GenBank/DDBJ databases">
        <title>Whole-genome sequencing of halo(alkali)philic microorganisms from hypersaline lakes.</title>
        <authorList>
            <person name="Sorokin D.Y."/>
            <person name="Merkel A.Y."/>
            <person name="Messina E."/>
            <person name="Yakimov M."/>
        </authorList>
    </citation>
    <scope>NUCLEOTIDE SEQUENCE [LARGE SCALE GENOMIC DNA]</scope>
    <source>
        <strain evidence="2 3">AB-hyl4</strain>
    </source>
</reference>
<sequence length="268" mass="30633">MTSDHPERGRPVKGVWVLLALFGGALLLVPLATWATLRWVESGLIETPRLNWNDRERWRNTPVRWTTVERQGLAVSANRGPWRELDFNLSSHEEAVLRQCIVLARMAEDDLEAFTQPGMGSMLQQLARQAPQSFYPSYLLGTWHRLRGESEPANAAYRASFERAHGVVKQRYVTTDNQPLAGQVVGTFELSHARSDGQRLDDTLVLVYPALETDRRGFVYLPVYDTLYRISRPPQPTDYHVRYDAETWFDFPDRVGTLRPAVVRPSGQ</sequence>
<feature type="transmembrane region" description="Helical" evidence="1">
    <location>
        <begin position="15"/>
        <end position="37"/>
    </location>
</feature>